<dbReference type="AlphaFoldDB" id="A0A1Z4LN44"/>
<gene>
    <name evidence="1" type="ORF">NIES267_21170</name>
</gene>
<keyword evidence="2" id="KW-1185">Reference proteome</keyword>
<evidence type="ECO:0000313" key="2">
    <source>
        <dbReference type="Proteomes" id="UP000218418"/>
    </source>
</evidence>
<organism evidence="1 2">
    <name type="scientific">Calothrix parasitica NIES-267</name>
    <dbReference type="NCBI Taxonomy" id="1973488"/>
    <lineage>
        <taxon>Bacteria</taxon>
        <taxon>Bacillati</taxon>
        <taxon>Cyanobacteriota</taxon>
        <taxon>Cyanophyceae</taxon>
        <taxon>Nostocales</taxon>
        <taxon>Calotrichaceae</taxon>
        <taxon>Calothrix</taxon>
    </lineage>
</organism>
<name>A0A1Z4LN44_9CYAN</name>
<evidence type="ECO:0000313" key="1">
    <source>
        <dbReference type="EMBL" id="BAY82633.1"/>
    </source>
</evidence>
<reference evidence="1 2" key="1">
    <citation type="submission" date="2017-06" db="EMBL/GenBank/DDBJ databases">
        <title>Genome sequencing of cyanobaciteial culture collection at National Institute for Environmental Studies (NIES).</title>
        <authorList>
            <person name="Hirose Y."/>
            <person name="Shimura Y."/>
            <person name="Fujisawa T."/>
            <person name="Nakamura Y."/>
            <person name="Kawachi M."/>
        </authorList>
    </citation>
    <scope>NUCLEOTIDE SEQUENCE [LARGE SCALE GENOMIC DNA]</scope>
    <source>
        <strain evidence="1 2">NIES-267</strain>
    </source>
</reference>
<protein>
    <submittedName>
        <fullName evidence="1">ADP-ribosylation/crystallin J1</fullName>
    </submittedName>
</protein>
<sequence>MDENIGYVTKFEVKAEFLSNYSVKVVGASRHQEYWIPAKDLSEFNSNIVGLIEVIQEFSRP</sequence>
<accession>A0A1Z4LN44</accession>
<dbReference type="Proteomes" id="UP000218418">
    <property type="component" value="Chromosome"/>
</dbReference>
<dbReference type="EMBL" id="AP018227">
    <property type="protein sequence ID" value="BAY82633.1"/>
    <property type="molecule type" value="Genomic_DNA"/>
</dbReference>
<proteinExistence type="predicted"/>